<evidence type="ECO:0000256" key="1">
    <source>
        <dbReference type="ARBA" id="ARBA00007039"/>
    </source>
</evidence>
<dbReference type="GO" id="GO:0051117">
    <property type="term" value="F:ATPase binding"/>
    <property type="evidence" value="ECO:0007669"/>
    <property type="project" value="TreeGrafter"/>
</dbReference>
<dbReference type="InterPro" id="IPR023562">
    <property type="entry name" value="ClpP/TepA"/>
</dbReference>
<evidence type="ECO:0000256" key="5">
    <source>
        <dbReference type="ARBA" id="ARBA00022825"/>
    </source>
</evidence>
<dbReference type="PRINTS" id="PR00127">
    <property type="entry name" value="CLPPROTEASEP"/>
</dbReference>
<sequence length="194" mass="21821">MSLIPVVIEKTSKGDRSYDIYSRLLKERIIFLTGEIDDNVASLICSQLLFLEAESKSDDVYIYINSPGGSVTSALAIYDTMMFIGPKVNTMCLGQACSAASMLLCAGNKRFILKNSRVLLHQPLGQMKGQAKDLELYVHEINKLKDIVSDIYHQHTGISKDELEQIFDRDTIYRAEEAVKLNIVDEVVTNRKKI</sequence>
<dbReference type="Gene3D" id="3.90.226.10">
    <property type="entry name" value="2-enoyl-CoA Hydratase, Chain A, domain 1"/>
    <property type="match status" value="1"/>
</dbReference>
<feature type="active site" description="Nucleophile" evidence="6">
    <location>
        <position position="98"/>
    </location>
</feature>
<dbReference type="RefSeq" id="WP_148971597.1">
    <property type="nucleotide sequence ID" value="NZ_CP043316.1"/>
</dbReference>
<dbReference type="OrthoDB" id="9802800at2"/>
<evidence type="ECO:0000256" key="3">
    <source>
        <dbReference type="ARBA" id="ARBA00022670"/>
    </source>
</evidence>
<dbReference type="InterPro" id="IPR018215">
    <property type="entry name" value="ClpP_Ser_AS"/>
</dbReference>
<keyword evidence="5 6" id="KW-0720">Serine protease</keyword>
<proteinExistence type="inferred from homology"/>
<dbReference type="EC" id="3.4.21.92" evidence="6"/>
<evidence type="ECO:0000313" key="10">
    <source>
        <dbReference type="Proteomes" id="UP000325004"/>
    </source>
</evidence>
<keyword evidence="3 6" id="KW-0645">Protease</keyword>
<dbReference type="PROSITE" id="PS00381">
    <property type="entry name" value="CLP_PROTEASE_SER"/>
    <property type="match status" value="1"/>
</dbReference>
<dbReference type="GO" id="GO:0006515">
    <property type="term" value="P:protein quality control for misfolded or incompletely synthesized proteins"/>
    <property type="evidence" value="ECO:0007669"/>
    <property type="project" value="TreeGrafter"/>
</dbReference>
<comment type="subcellular location">
    <subcellularLocation>
        <location evidence="6">Cytoplasm</location>
    </subcellularLocation>
</comment>
<feature type="active site" evidence="6">
    <location>
        <position position="121"/>
    </location>
</feature>
<dbReference type="NCBIfam" id="NF001368">
    <property type="entry name" value="PRK00277.1"/>
    <property type="match status" value="1"/>
</dbReference>
<dbReference type="PANTHER" id="PTHR10381">
    <property type="entry name" value="ATP-DEPENDENT CLP PROTEASE PROTEOLYTIC SUBUNIT"/>
    <property type="match status" value="1"/>
</dbReference>
<dbReference type="HAMAP" id="MF_00444">
    <property type="entry name" value="ClpP"/>
    <property type="match status" value="1"/>
</dbReference>
<evidence type="ECO:0000256" key="7">
    <source>
        <dbReference type="PROSITE-ProRule" id="PRU10085"/>
    </source>
</evidence>
<dbReference type="InterPro" id="IPR029045">
    <property type="entry name" value="ClpP/crotonase-like_dom_sf"/>
</dbReference>
<comment type="function">
    <text evidence="6">Cleaves peptides in various proteins in a process that requires ATP hydrolysis. Has a chymotrypsin-like activity. Plays a major role in the degradation of misfolded proteins.</text>
</comment>
<comment type="subunit">
    <text evidence="6">Fourteen ClpP subunits assemble into 2 heptameric rings which stack back to back to give a disk-like structure with a central cavity, resembling the structure of eukaryotic proteasomes.</text>
</comment>
<dbReference type="GO" id="GO:0004252">
    <property type="term" value="F:serine-type endopeptidase activity"/>
    <property type="evidence" value="ECO:0007669"/>
    <property type="project" value="UniProtKB-UniRule"/>
</dbReference>
<reference evidence="9 10" key="1">
    <citation type="submission" date="2019-08" db="EMBL/GenBank/DDBJ databases">
        <title>Highly reduced genomes of protist endosymbionts show evolutionary convergence.</title>
        <authorList>
            <person name="George E."/>
            <person name="Husnik F."/>
            <person name="Tashyreva D."/>
            <person name="Prokopchuk G."/>
            <person name="Horak A."/>
            <person name="Kwong W.K."/>
            <person name="Lukes J."/>
            <person name="Keeling P.J."/>
        </authorList>
    </citation>
    <scope>NUCLEOTIDE SEQUENCE [LARGE SCALE GENOMIC DNA]</scope>
    <source>
        <strain evidence="9">1604LC</strain>
    </source>
</reference>
<feature type="active site" evidence="7">
    <location>
        <position position="98"/>
    </location>
</feature>
<dbReference type="AlphaFoldDB" id="A0A5C0UFM3"/>
<evidence type="ECO:0000256" key="2">
    <source>
        <dbReference type="ARBA" id="ARBA00022490"/>
    </source>
</evidence>
<gene>
    <name evidence="6" type="primary">clpP</name>
    <name evidence="9" type="ORF">FZC34_00930</name>
</gene>
<protein>
    <recommendedName>
        <fullName evidence="6 8">ATP-dependent Clp protease proteolytic subunit</fullName>
        <ecNumber evidence="6">3.4.21.92</ecNumber>
    </recommendedName>
    <alternativeName>
        <fullName evidence="6">Endopeptidase Clp</fullName>
    </alternativeName>
</protein>
<evidence type="ECO:0000256" key="8">
    <source>
        <dbReference type="RuleBase" id="RU003567"/>
    </source>
</evidence>
<keyword evidence="10" id="KW-1185">Reference proteome</keyword>
<evidence type="ECO:0000256" key="4">
    <source>
        <dbReference type="ARBA" id="ARBA00022801"/>
    </source>
</evidence>
<organism evidence="9 10">
    <name type="scientific">Candidatus Cytomitobacter primus</name>
    <dbReference type="NCBI Taxonomy" id="2066024"/>
    <lineage>
        <taxon>Bacteria</taxon>
        <taxon>Pseudomonadati</taxon>
        <taxon>Pseudomonadota</taxon>
        <taxon>Alphaproteobacteria</taxon>
        <taxon>Holosporales</taxon>
        <taxon>Holosporaceae</taxon>
        <taxon>Candidatus Cytomitobacter</taxon>
    </lineage>
</organism>
<dbReference type="GO" id="GO:0005737">
    <property type="term" value="C:cytoplasm"/>
    <property type="evidence" value="ECO:0007669"/>
    <property type="project" value="UniProtKB-SubCell"/>
</dbReference>
<dbReference type="PANTHER" id="PTHR10381:SF70">
    <property type="entry name" value="ATP-DEPENDENT CLP PROTEASE PROTEOLYTIC SUBUNIT"/>
    <property type="match status" value="1"/>
</dbReference>
<comment type="similarity">
    <text evidence="1 6 8">Belongs to the peptidase S14 family.</text>
</comment>
<dbReference type="KEGG" id="cpri:FZC34_00930"/>
<accession>A0A5C0UFM3</accession>
<evidence type="ECO:0000256" key="6">
    <source>
        <dbReference type="HAMAP-Rule" id="MF_00444"/>
    </source>
</evidence>
<dbReference type="InterPro" id="IPR001907">
    <property type="entry name" value="ClpP"/>
</dbReference>
<evidence type="ECO:0000313" key="9">
    <source>
        <dbReference type="EMBL" id="QEK38481.1"/>
    </source>
</evidence>
<comment type="catalytic activity">
    <reaction evidence="6 7">
        <text>Hydrolysis of proteins to small peptides in the presence of ATP and magnesium. alpha-casein is the usual test substrate. In the absence of ATP, only oligopeptides shorter than five residues are hydrolyzed (such as succinyl-Leu-Tyr-|-NHMec, and Leu-Tyr-Leu-|-Tyr-Trp, in which cleavage of the -Tyr-|-Leu- and -Tyr-|-Trp bonds also occurs).</text>
        <dbReference type="EC" id="3.4.21.92"/>
    </reaction>
</comment>
<keyword evidence="4 6" id="KW-0378">Hydrolase</keyword>
<keyword evidence="2 6" id="KW-0963">Cytoplasm</keyword>
<dbReference type="Proteomes" id="UP000325004">
    <property type="component" value="Chromosome"/>
</dbReference>
<dbReference type="SUPFAM" id="SSF52096">
    <property type="entry name" value="ClpP/crotonase"/>
    <property type="match status" value="1"/>
</dbReference>
<dbReference type="GO" id="GO:0004176">
    <property type="term" value="F:ATP-dependent peptidase activity"/>
    <property type="evidence" value="ECO:0007669"/>
    <property type="project" value="InterPro"/>
</dbReference>
<name>A0A5C0UFM3_9PROT</name>
<dbReference type="EMBL" id="CP043316">
    <property type="protein sequence ID" value="QEK38481.1"/>
    <property type="molecule type" value="Genomic_DNA"/>
</dbReference>
<dbReference type="GO" id="GO:0009368">
    <property type="term" value="C:endopeptidase Clp complex"/>
    <property type="evidence" value="ECO:0007669"/>
    <property type="project" value="TreeGrafter"/>
</dbReference>
<dbReference type="Pfam" id="PF00574">
    <property type="entry name" value="CLP_protease"/>
    <property type="match status" value="1"/>
</dbReference>
<dbReference type="CDD" id="cd07017">
    <property type="entry name" value="S14_ClpP_2"/>
    <property type="match status" value="1"/>
</dbReference>